<name>A0A2P5FS76_TREOI</name>
<evidence type="ECO:0000313" key="2">
    <source>
        <dbReference type="Proteomes" id="UP000237000"/>
    </source>
</evidence>
<dbReference type="OrthoDB" id="10270750at2759"/>
<comment type="caution">
    <text evidence="1">The sequence shown here is derived from an EMBL/GenBank/DDBJ whole genome shotgun (WGS) entry which is preliminary data.</text>
</comment>
<reference evidence="2" key="1">
    <citation type="submission" date="2016-06" db="EMBL/GenBank/DDBJ databases">
        <title>Parallel loss of symbiosis genes in relatives of nitrogen-fixing non-legume Parasponia.</title>
        <authorList>
            <person name="Van Velzen R."/>
            <person name="Holmer R."/>
            <person name="Bu F."/>
            <person name="Rutten L."/>
            <person name="Van Zeijl A."/>
            <person name="Liu W."/>
            <person name="Santuari L."/>
            <person name="Cao Q."/>
            <person name="Sharma T."/>
            <person name="Shen D."/>
            <person name="Roswanjaya Y."/>
            <person name="Wardhani T."/>
            <person name="Kalhor M.S."/>
            <person name="Jansen J."/>
            <person name="Van den Hoogen J."/>
            <person name="Gungor B."/>
            <person name="Hartog M."/>
            <person name="Hontelez J."/>
            <person name="Verver J."/>
            <person name="Yang W.-C."/>
            <person name="Schijlen E."/>
            <person name="Repin R."/>
            <person name="Schilthuizen M."/>
            <person name="Schranz E."/>
            <person name="Heidstra R."/>
            <person name="Miyata K."/>
            <person name="Fedorova E."/>
            <person name="Kohlen W."/>
            <person name="Bisseling T."/>
            <person name="Smit S."/>
            <person name="Geurts R."/>
        </authorList>
    </citation>
    <scope>NUCLEOTIDE SEQUENCE [LARGE SCALE GENOMIC DNA]</scope>
    <source>
        <strain evidence="2">cv. RG33-2</strain>
    </source>
</reference>
<dbReference type="Proteomes" id="UP000237000">
    <property type="component" value="Unassembled WGS sequence"/>
</dbReference>
<proteinExistence type="predicted"/>
<dbReference type="InParanoid" id="A0A2P5FS76"/>
<organism evidence="1 2">
    <name type="scientific">Trema orientale</name>
    <name type="common">Charcoal tree</name>
    <name type="synonym">Celtis orientalis</name>
    <dbReference type="NCBI Taxonomy" id="63057"/>
    <lineage>
        <taxon>Eukaryota</taxon>
        <taxon>Viridiplantae</taxon>
        <taxon>Streptophyta</taxon>
        <taxon>Embryophyta</taxon>
        <taxon>Tracheophyta</taxon>
        <taxon>Spermatophyta</taxon>
        <taxon>Magnoliopsida</taxon>
        <taxon>eudicotyledons</taxon>
        <taxon>Gunneridae</taxon>
        <taxon>Pentapetalae</taxon>
        <taxon>rosids</taxon>
        <taxon>fabids</taxon>
        <taxon>Rosales</taxon>
        <taxon>Cannabaceae</taxon>
        <taxon>Trema</taxon>
    </lineage>
</organism>
<dbReference type="AlphaFoldDB" id="A0A2P5FS76"/>
<keyword evidence="2" id="KW-1185">Reference proteome</keyword>
<evidence type="ECO:0000313" key="1">
    <source>
        <dbReference type="EMBL" id="POO00656.1"/>
    </source>
</evidence>
<sequence length="103" mass="11517">MPSPVIPTGAFSVLEMMEALVIPYYQFPANNFGHDFYCIVAVTTDPEILHNSKSCPRRGTNQAVSNCQALAMVLQCLLFRFLINVMKHISCIRHVACLPHLPI</sequence>
<protein>
    <submittedName>
        <fullName evidence="1">Uncharacterized protein</fullName>
    </submittedName>
</protein>
<gene>
    <name evidence="1" type="ORF">TorRG33x02_037300</name>
</gene>
<accession>A0A2P5FS76</accession>
<dbReference type="EMBL" id="JXTC01000012">
    <property type="protein sequence ID" value="POO00656.1"/>
    <property type="molecule type" value="Genomic_DNA"/>
</dbReference>